<feature type="region of interest" description="Disordered" evidence="2">
    <location>
        <begin position="390"/>
        <end position="414"/>
    </location>
</feature>
<dbReference type="STRING" id="69895.SAMN05192551_10517"/>
<reference evidence="4" key="1">
    <citation type="submission" date="2016-10" db="EMBL/GenBank/DDBJ databases">
        <authorList>
            <person name="Varghese N."/>
            <person name="Submissions S."/>
        </authorList>
    </citation>
    <scope>NUCLEOTIDE SEQUENCE [LARGE SCALE GENOMIC DNA]</scope>
    <source>
        <strain evidence="4">Z-7934</strain>
    </source>
</reference>
<sequence length="414" mass="48681">MIYLAIGSVCGIVLYVFWRIGRKIVMRTAKKDVDLWDKSFIKIRGGYSTESVEEHLGKYIYQTEKKLDKLKIALKDANSKKIFAFQENKLIKKQLQEIQEYLLTLEKEYKLMKKPDLTENAERLTESTNIEVQVKKAQLRDLNNEIEMLQDWIDQRSIMVADATEKINILKTTMTRKQKSIEKMKEHIAYANKQIEEINQSITAYDQEIEGAKKAIDKKIIGGKLLGEKKNKLRGNINQLKLEQETIKAVKKKALHTYRESIKLLKVNLKEKNELIERLENKIAFMKETREFYEVDVQILQEKMVKSEKSKEKMTIISKKLNAYQHKLTLVEALSRVLEKWLSNKNNTIQSLYEKSQKEKKLINELIDENTTLKLDNSFMQEQVDELKTSVAQEKERLEKERDDMEKQSTEYSA</sequence>
<dbReference type="EMBL" id="FOQA01000005">
    <property type="protein sequence ID" value="SFH98688.1"/>
    <property type="molecule type" value="Genomic_DNA"/>
</dbReference>
<evidence type="ECO:0000313" key="4">
    <source>
        <dbReference type="Proteomes" id="UP000199287"/>
    </source>
</evidence>
<accession>A0A1I3EIH0</accession>
<proteinExistence type="predicted"/>
<evidence type="ECO:0000256" key="2">
    <source>
        <dbReference type="SAM" id="MobiDB-lite"/>
    </source>
</evidence>
<feature type="coiled-coil region" evidence="1">
    <location>
        <begin position="262"/>
        <end position="303"/>
    </location>
</feature>
<evidence type="ECO:0000256" key="1">
    <source>
        <dbReference type="SAM" id="Coils"/>
    </source>
</evidence>
<organism evidence="3 4">
    <name type="scientific">Tindallia magadiensis</name>
    <dbReference type="NCBI Taxonomy" id="69895"/>
    <lineage>
        <taxon>Bacteria</taxon>
        <taxon>Bacillati</taxon>
        <taxon>Bacillota</taxon>
        <taxon>Clostridia</taxon>
        <taxon>Peptostreptococcales</taxon>
        <taxon>Tindalliaceae</taxon>
        <taxon>Tindallia</taxon>
    </lineage>
</organism>
<dbReference type="RefSeq" id="WP_093371882.1">
    <property type="nucleotide sequence ID" value="NZ_FOQA01000005.1"/>
</dbReference>
<protein>
    <submittedName>
        <fullName evidence="3">Uncharacterized protein</fullName>
    </submittedName>
</protein>
<evidence type="ECO:0000313" key="3">
    <source>
        <dbReference type="EMBL" id="SFH98688.1"/>
    </source>
</evidence>
<dbReference type="Proteomes" id="UP000199287">
    <property type="component" value="Unassembled WGS sequence"/>
</dbReference>
<name>A0A1I3EIH0_9FIRM</name>
<keyword evidence="1" id="KW-0175">Coiled coil</keyword>
<keyword evidence="4" id="KW-1185">Reference proteome</keyword>
<dbReference type="AlphaFoldDB" id="A0A1I3EIH0"/>
<dbReference type="OrthoDB" id="9819532at2"/>
<gene>
    <name evidence="3" type="ORF">SAMN05192551_10517</name>
</gene>
<feature type="coiled-coil region" evidence="1">
    <location>
        <begin position="181"/>
        <end position="215"/>
    </location>
</feature>
<feature type="coiled-coil region" evidence="1">
    <location>
        <begin position="60"/>
        <end position="108"/>
    </location>
</feature>